<name>A0A378KWN6_9GAMM</name>
<keyword evidence="1" id="KW-0472">Membrane</keyword>
<dbReference type="AlphaFoldDB" id="A0A378KWN6"/>
<evidence type="ECO:0000313" key="2">
    <source>
        <dbReference type="EMBL" id="STY18985.1"/>
    </source>
</evidence>
<dbReference type="Proteomes" id="UP000254230">
    <property type="component" value="Unassembled WGS sequence"/>
</dbReference>
<feature type="transmembrane region" description="Helical" evidence="1">
    <location>
        <begin position="21"/>
        <end position="39"/>
    </location>
</feature>
<sequence length="40" mass="4524">MKNHKNIAEKIRSSEAGTNKHKKITVFVILLISIALLCFN</sequence>
<evidence type="ECO:0000256" key="1">
    <source>
        <dbReference type="SAM" id="Phobius"/>
    </source>
</evidence>
<protein>
    <submittedName>
        <fullName evidence="2">Uncharacterized protein</fullName>
    </submittedName>
</protein>
<evidence type="ECO:0000313" key="3">
    <source>
        <dbReference type="Proteomes" id="UP000254230"/>
    </source>
</evidence>
<dbReference type="EMBL" id="UGOW01000001">
    <property type="protein sequence ID" value="STY18985.1"/>
    <property type="molecule type" value="Genomic_DNA"/>
</dbReference>
<organism evidence="2 3">
    <name type="scientific">Legionella quateirensis</name>
    <dbReference type="NCBI Taxonomy" id="45072"/>
    <lineage>
        <taxon>Bacteria</taxon>
        <taxon>Pseudomonadati</taxon>
        <taxon>Pseudomonadota</taxon>
        <taxon>Gammaproteobacteria</taxon>
        <taxon>Legionellales</taxon>
        <taxon>Legionellaceae</taxon>
        <taxon>Legionella</taxon>
    </lineage>
</organism>
<keyword evidence="1" id="KW-0812">Transmembrane</keyword>
<accession>A0A378KWN6</accession>
<gene>
    <name evidence="2" type="ORF">NCTC12376_02811</name>
</gene>
<reference evidence="2 3" key="1">
    <citation type="submission" date="2018-06" db="EMBL/GenBank/DDBJ databases">
        <authorList>
            <consortium name="Pathogen Informatics"/>
            <person name="Doyle S."/>
        </authorList>
    </citation>
    <scope>NUCLEOTIDE SEQUENCE [LARGE SCALE GENOMIC DNA]</scope>
    <source>
        <strain evidence="2 3">NCTC12376</strain>
    </source>
</reference>
<proteinExistence type="predicted"/>
<keyword evidence="1" id="KW-1133">Transmembrane helix</keyword>